<evidence type="ECO:0000313" key="4">
    <source>
        <dbReference type="Proteomes" id="UP000276741"/>
    </source>
</evidence>
<evidence type="ECO:0000313" key="3">
    <source>
        <dbReference type="EMBL" id="GGU02407.1"/>
    </source>
</evidence>
<reference evidence="3" key="1">
    <citation type="journal article" date="2014" name="Int. J. Syst. Evol. Microbiol.">
        <title>Complete genome sequence of Corynebacterium casei LMG S-19264T (=DSM 44701T), isolated from a smear-ripened cheese.</title>
        <authorList>
            <consortium name="US DOE Joint Genome Institute (JGI-PGF)"/>
            <person name="Walter F."/>
            <person name="Albersmeier A."/>
            <person name="Kalinowski J."/>
            <person name="Ruckert C."/>
        </authorList>
    </citation>
    <scope>NUCLEOTIDE SEQUENCE</scope>
    <source>
        <strain evidence="3">JCM 31740</strain>
    </source>
</reference>
<dbReference type="EMBL" id="BMQS01000022">
    <property type="protein sequence ID" value="GGU02407.1"/>
    <property type="molecule type" value="Genomic_DNA"/>
</dbReference>
<sequence>MSKYYFYDLYCESWVAPSGLGELAPVERKPSVIPLPYCSQKGSTEPPLRKEIEVPPRSGTHREDAPSARAG</sequence>
<keyword evidence="4" id="KW-1185">Reference proteome</keyword>
<feature type="compositionally biased region" description="Basic and acidic residues" evidence="1">
    <location>
        <begin position="47"/>
        <end position="71"/>
    </location>
</feature>
<reference evidence="3" key="4">
    <citation type="submission" date="2020-09" db="EMBL/GenBank/DDBJ databases">
        <authorList>
            <person name="Sun Q."/>
            <person name="Ohkuma M."/>
        </authorList>
    </citation>
    <scope>NUCLEOTIDE SEQUENCE</scope>
    <source>
        <strain evidence="3">JCM 31740</strain>
    </source>
</reference>
<dbReference type="AlphaFoldDB" id="A0A348B0Z1"/>
<evidence type="ECO:0000256" key="1">
    <source>
        <dbReference type="SAM" id="MobiDB-lite"/>
    </source>
</evidence>
<dbReference type="EMBL" id="AP018553">
    <property type="protein sequence ID" value="BBD71843.1"/>
    <property type="molecule type" value="Genomic_DNA"/>
</dbReference>
<dbReference type="KEGG" id="sacd:HS1genome_0232"/>
<reference evidence="2" key="3">
    <citation type="journal article" date="2019" name="BMC Res. Notes">
        <title>Complete genome sequence of the Sulfodiicoccus acidiphilus strain HS-1T, the first crenarchaeon that lacks polB3, isolated from an acidic hot spring in Ohwaku-dani, Hakone, Japan.</title>
        <authorList>
            <person name="Sakai H.D."/>
            <person name="Kurosawa N."/>
        </authorList>
    </citation>
    <scope>NUCLEOTIDE SEQUENCE</scope>
    <source>
        <strain evidence="2">HS-1</strain>
    </source>
</reference>
<reference evidence="4" key="2">
    <citation type="submission" date="2018-04" db="EMBL/GenBank/DDBJ databases">
        <title>Complete genome sequence of Sulfodiicoccus acidiphilus strain HS-1.</title>
        <authorList>
            <person name="Sakai H.D."/>
            <person name="Kurosawa N."/>
        </authorList>
    </citation>
    <scope>NUCLEOTIDE SEQUENCE [LARGE SCALE GENOMIC DNA]</scope>
    <source>
        <strain evidence="4">HS-1</strain>
    </source>
</reference>
<dbReference type="Proteomes" id="UP000616143">
    <property type="component" value="Unassembled WGS sequence"/>
</dbReference>
<dbReference type="Proteomes" id="UP000276741">
    <property type="component" value="Chromosome"/>
</dbReference>
<accession>A0A348B0Z1</accession>
<gene>
    <name evidence="3" type="ORF">GCM10007116_19330</name>
    <name evidence="2" type="ORF">HS1genome_0232</name>
</gene>
<organism evidence="2 4">
    <name type="scientific">Sulfodiicoccus acidiphilus</name>
    <dbReference type="NCBI Taxonomy" id="1670455"/>
    <lineage>
        <taxon>Archaea</taxon>
        <taxon>Thermoproteota</taxon>
        <taxon>Thermoprotei</taxon>
        <taxon>Sulfolobales</taxon>
        <taxon>Sulfolobaceae</taxon>
        <taxon>Sulfodiicoccus</taxon>
    </lineage>
</organism>
<protein>
    <submittedName>
        <fullName evidence="2">Uncharacterized protein</fullName>
    </submittedName>
</protein>
<feature type="region of interest" description="Disordered" evidence="1">
    <location>
        <begin position="37"/>
        <end position="71"/>
    </location>
</feature>
<evidence type="ECO:0000313" key="2">
    <source>
        <dbReference type="EMBL" id="BBD71843.1"/>
    </source>
</evidence>
<name>A0A348B0Z1_9CREN</name>
<proteinExistence type="predicted"/>